<gene>
    <name evidence="1" type="ORF">Q4490_06610</name>
</gene>
<evidence type="ECO:0000313" key="2">
    <source>
        <dbReference type="Proteomes" id="UP001169862"/>
    </source>
</evidence>
<reference evidence="1" key="1">
    <citation type="submission" date="2023-07" db="EMBL/GenBank/DDBJ databases">
        <title>Genome content predicts the carbon catabolic preferences of heterotrophic bacteria.</title>
        <authorList>
            <person name="Gralka M."/>
        </authorList>
    </citation>
    <scope>NUCLEOTIDE SEQUENCE</scope>
    <source>
        <strain evidence="1">I2M16</strain>
    </source>
</reference>
<evidence type="ECO:0000313" key="1">
    <source>
        <dbReference type="EMBL" id="MDO6453232.1"/>
    </source>
</evidence>
<proteinExistence type="predicted"/>
<comment type="caution">
    <text evidence="1">The sequence shown here is derived from an EMBL/GenBank/DDBJ whole genome shotgun (WGS) entry which is preliminary data.</text>
</comment>
<organism evidence="1 2">
    <name type="scientific">Neptunomonas phycophila</name>
    <dbReference type="NCBI Taxonomy" id="1572645"/>
    <lineage>
        <taxon>Bacteria</taxon>
        <taxon>Pseudomonadati</taxon>
        <taxon>Pseudomonadota</taxon>
        <taxon>Gammaproteobacteria</taxon>
        <taxon>Oceanospirillales</taxon>
        <taxon>Oceanospirillaceae</taxon>
        <taxon>Neptunomonas</taxon>
    </lineage>
</organism>
<sequence>MNCKKLYAGDALLKFDEFIQCFGLKRSFRYVNGYVDISPDKDSPLEEQNQVDSHVD</sequence>
<accession>A0AAW7XJJ9</accession>
<protein>
    <submittedName>
        <fullName evidence="1">Uncharacterized protein</fullName>
    </submittedName>
</protein>
<name>A0AAW7XJJ9_9GAMM</name>
<dbReference type="AlphaFoldDB" id="A0AAW7XJJ9"/>
<dbReference type="Proteomes" id="UP001169862">
    <property type="component" value="Unassembled WGS sequence"/>
</dbReference>
<dbReference type="EMBL" id="JAUOPG010000003">
    <property type="protein sequence ID" value="MDO6453232.1"/>
    <property type="molecule type" value="Genomic_DNA"/>
</dbReference>